<keyword evidence="3" id="KW-0690">Ribosome biogenesis</keyword>
<dbReference type="Proteomes" id="UP001642540">
    <property type="component" value="Unassembled WGS sequence"/>
</dbReference>
<comment type="similarity">
    <text evidence="8">Belongs to the REI1 family.</text>
</comment>
<keyword evidence="11" id="KW-1185">Reference proteome</keyword>
<evidence type="ECO:0000313" key="10">
    <source>
        <dbReference type="EMBL" id="CAL8080792.1"/>
    </source>
</evidence>
<dbReference type="SUPFAM" id="SSF57667">
    <property type="entry name" value="beta-beta-alpha zinc fingers"/>
    <property type="match status" value="2"/>
</dbReference>
<comment type="subcellular location">
    <subcellularLocation>
        <location evidence="1">Cytoplasm</location>
    </subcellularLocation>
</comment>
<evidence type="ECO:0000256" key="4">
    <source>
        <dbReference type="ARBA" id="ARBA00022723"/>
    </source>
</evidence>
<dbReference type="Pfam" id="PF12756">
    <property type="entry name" value="zf-C2H2_2"/>
    <property type="match status" value="1"/>
</dbReference>
<dbReference type="InterPro" id="IPR036236">
    <property type="entry name" value="Znf_C2H2_sf"/>
</dbReference>
<protein>
    <recommendedName>
        <fullName evidence="9">C2H2-type domain-containing protein</fullName>
    </recommendedName>
</protein>
<organism evidence="10 11">
    <name type="scientific">Orchesella dallaii</name>
    <dbReference type="NCBI Taxonomy" id="48710"/>
    <lineage>
        <taxon>Eukaryota</taxon>
        <taxon>Metazoa</taxon>
        <taxon>Ecdysozoa</taxon>
        <taxon>Arthropoda</taxon>
        <taxon>Hexapoda</taxon>
        <taxon>Collembola</taxon>
        <taxon>Entomobryomorpha</taxon>
        <taxon>Entomobryoidea</taxon>
        <taxon>Orchesellidae</taxon>
        <taxon>Orchesellinae</taxon>
        <taxon>Orchesella</taxon>
    </lineage>
</organism>
<comment type="caution">
    <text evidence="10">The sequence shown here is derived from an EMBL/GenBank/DDBJ whole genome shotgun (WGS) entry which is preliminary data.</text>
</comment>
<dbReference type="PANTHER" id="PTHR13182:SF8">
    <property type="entry name" value="CYTOPLASMIC 60S SUBUNIT BIOGENESIS FACTOR ZNF622"/>
    <property type="match status" value="1"/>
</dbReference>
<dbReference type="InterPro" id="IPR040025">
    <property type="entry name" value="Znf622/Rei1/Reh1"/>
</dbReference>
<keyword evidence="7" id="KW-0862">Zinc</keyword>
<evidence type="ECO:0000256" key="8">
    <source>
        <dbReference type="ARBA" id="ARBA00034126"/>
    </source>
</evidence>
<dbReference type="InterPro" id="IPR013087">
    <property type="entry name" value="Znf_C2H2_type"/>
</dbReference>
<dbReference type="EMBL" id="CAXLJM020000014">
    <property type="protein sequence ID" value="CAL8080792.1"/>
    <property type="molecule type" value="Genomic_DNA"/>
</dbReference>
<keyword evidence="4" id="KW-0479">Metal-binding</keyword>
<proteinExistence type="inferred from homology"/>
<accession>A0ABP1PX24</accession>
<dbReference type="Pfam" id="PF12171">
    <property type="entry name" value="zf-C2H2_jaz"/>
    <property type="match status" value="1"/>
</dbReference>
<evidence type="ECO:0000256" key="3">
    <source>
        <dbReference type="ARBA" id="ARBA00022517"/>
    </source>
</evidence>
<keyword evidence="2" id="KW-0963">Cytoplasm</keyword>
<evidence type="ECO:0000259" key="9">
    <source>
        <dbReference type="PROSITE" id="PS00028"/>
    </source>
</evidence>
<dbReference type="InterPro" id="IPR022755">
    <property type="entry name" value="Znf_C2H2_jaz"/>
</dbReference>
<evidence type="ECO:0000256" key="7">
    <source>
        <dbReference type="ARBA" id="ARBA00022833"/>
    </source>
</evidence>
<feature type="domain" description="C2H2-type" evidence="9">
    <location>
        <begin position="87"/>
        <end position="109"/>
    </location>
</feature>
<reference evidence="10 11" key="1">
    <citation type="submission" date="2024-08" db="EMBL/GenBank/DDBJ databases">
        <authorList>
            <person name="Cucini C."/>
            <person name="Frati F."/>
        </authorList>
    </citation>
    <scope>NUCLEOTIDE SEQUENCE [LARGE SCALE GENOMIC DNA]</scope>
</reference>
<dbReference type="Gene3D" id="3.30.160.60">
    <property type="entry name" value="Classic Zinc Finger"/>
    <property type="match status" value="1"/>
</dbReference>
<name>A0ABP1PX24_9HEXA</name>
<dbReference type="InterPro" id="IPR003604">
    <property type="entry name" value="Matrin/U1-like-C_Znf_C2H2"/>
</dbReference>
<keyword evidence="5" id="KW-0677">Repeat</keyword>
<keyword evidence="6" id="KW-0863">Zinc-finger</keyword>
<dbReference type="EMBL" id="CAXLJM020000014">
    <property type="protein sequence ID" value="CAL8080796.1"/>
    <property type="molecule type" value="Genomic_DNA"/>
</dbReference>
<evidence type="ECO:0000256" key="2">
    <source>
        <dbReference type="ARBA" id="ARBA00022490"/>
    </source>
</evidence>
<gene>
    <name evidence="10" type="ORF">ODALV1_LOCUS4739</name>
</gene>
<dbReference type="PANTHER" id="PTHR13182">
    <property type="entry name" value="ZINC FINGER PROTEIN 622"/>
    <property type="match status" value="1"/>
</dbReference>
<dbReference type="PROSITE" id="PS00028">
    <property type="entry name" value="ZINC_FINGER_C2H2_1"/>
    <property type="match status" value="1"/>
</dbReference>
<dbReference type="SMART" id="SM00355">
    <property type="entry name" value="ZnF_C2H2"/>
    <property type="match status" value="4"/>
</dbReference>
<evidence type="ECO:0000256" key="5">
    <source>
        <dbReference type="ARBA" id="ARBA00022737"/>
    </source>
</evidence>
<evidence type="ECO:0000256" key="1">
    <source>
        <dbReference type="ARBA" id="ARBA00004496"/>
    </source>
</evidence>
<dbReference type="SMART" id="SM00451">
    <property type="entry name" value="ZnF_U1"/>
    <property type="match status" value="2"/>
</dbReference>
<evidence type="ECO:0000313" key="11">
    <source>
        <dbReference type="Proteomes" id="UP001642540"/>
    </source>
</evidence>
<evidence type="ECO:0000256" key="6">
    <source>
        <dbReference type="ARBA" id="ARBA00022771"/>
    </source>
</evidence>
<sequence>MAGEPIQLSGRTESPATPLGLLTCMTCRVGFRDGDLQREHYKSDWHRYNLKRKIVQLPPVTVENFAERVAAQEAMQADSNKDTSQYCTICKKSFGNEKAFQSHVISKKHAAMVKEVSLQDSSDGKTPEKNQEVLSKELKSKCSVDDNIKASSSKSPVAGKKLPQSPGPIMKAAFIGKGNRLGTAKEADAEVMDLDEDDDDDSWEEIEGTPIPVTSCLFCHYESGDIESNIEHMSSNHSFFIPDMEYCVDVEGLMEYLGSKVGEGMMCLWCNEKGRQFYNVQAVQQHMQDKGHCKMIHDADAAFEYSDFYDYSPSYPDGAETVNPDGIYQPEILEFNESMQLVLPSGKALGHRALKVYYRQYVRPGSQLVSRRKEIRKSKILSQYKAIGYDHTAINIAQQKYRDQKYIKMIKDKYSQKVSTKGNKTLQTHFRCQVMF</sequence>
<dbReference type="InterPro" id="IPR041661">
    <property type="entry name" value="ZN622/Rei1/Reh1_Znf-C2H2"/>
</dbReference>